<dbReference type="PANTHER" id="PTHR30330:SF14">
    <property type="entry name" value="SODIUM_AMINO ACID (ALANINE) SYMPORTER"/>
    <property type="match status" value="1"/>
</dbReference>
<evidence type="ECO:0000256" key="9">
    <source>
        <dbReference type="RuleBase" id="RU363064"/>
    </source>
</evidence>
<feature type="transmembrane region" description="Helical" evidence="9">
    <location>
        <begin position="186"/>
        <end position="208"/>
    </location>
</feature>
<evidence type="ECO:0000256" key="6">
    <source>
        <dbReference type="ARBA" id="ARBA00022847"/>
    </source>
</evidence>
<evidence type="ECO:0000256" key="5">
    <source>
        <dbReference type="ARBA" id="ARBA00022692"/>
    </source>
</evidence>
<dbReference type="EMBL" id="FTPL01000001">
    <property type="protein sequence ID" value="SIT70722.1"/>
    <property type="molecule type" value="Genomic_DNA"/>
</dbReference>
<keyword evidence="5 9" id="KW-0812">Transmembrane</keyword>
<accession>A0A1U7PJL6</accession>
<evidence type="ECO:0000256" key="1">
    <source>
        <dbReference type="ARBA" id="ARBA00004651"/>
    </source>
</evidence>
<keyword evidence="7 9" id="KW-1133">Transmembrane helix</keyword>
<dbReference type="OrthoDB" id="9804874at2"/>
<reference evidence="11" key="1">
    <citation type="submission" date="2017-01" db="EMBL/GenBank/DDBJ databases">
        <authorList>
            <person name="Varghese N."/>
            <person name="Submissions S."/>
        </authorList>
    </citation>
    <scope>NUCLEOTIDE SEQUENCE [LARGE SCALE GENOMIC DNA]</scope>
    <source>
        <strain evidence="11">MNA4</strain>
    </source>
</reference>
<name>A0A1U7PJL6_9BACI</name>
<dbReference type="Pfam" id="PF01235">
    <property type="entry name" value="Na_Ala_symp"/>
    <property type="match status" value="1"/>
</dbReference>
<sequence length="485" mass="53630">MDQMLEKIVGWLWGLPLIFTVLFVAFYFTIGSKVFQITHLPHIFKATFGKVFSKKDREKQDTGKGILTPFQAVATAIGGSVGVGNIGGVATAIAVGGPGAVFWMWITALFSMMTKMVEVTLAVHYRNSDEKGDPYGGPTYYMQKGLGEERNIKWWKIPAILFGFGIFATFFITLQNYTVAEAIDSTFGFGLIPSSLIYVVGIYLIILGGIKRIGETAAKLIPFMCAFYLIAGLYIIFSNAGDIIPVFRLIFDSAFNGMAAVGGFAGAAIAQVIQMGVARAVYSNEAGWGTSPMIHSTAKTDHPVKQGLWGAAEVFIDTIVICSITALTIIVTGVWSSGLDGATLTLAAFEEGIGTTGRYVITISVFLFGLTTTTGWYTYYEILLRHIFSKDRSIPLKNKIVFLFKWVYPLPGLLLVIYAVFYQLPGKYVWYFADITTAIPTFINLVVLLFLSKKFFALLRDYKARYLNIGNVDPDFRLFYEDRDK</sequence>
<evidence type="ECO:0000313" key="10">
    <source>
        <dbReference type="EMBL" id="SIT70722.1"/>
    </source>
</evidence>
<evidence type="ECO:0000256" key="8">
    <source>
        <dbReference type="ARBA" id="ARBA00023136"/>
    </source>
</evidence>
<evidence type="ECO:0000256" key="4">
    <source>
        <dbReference type="ARBA" id="ARBA00022475"/>
    </source>
</evidence>
<organism evidence="10 11">
    <name type="scientific">Edaphobacillus lindanitolerans</name>
    <dbReference type="NCBI Taxonomy" id="550447"/>
    <lineage>
        <taxon>Bacteria</taxon>
        <taxon>Bacillati</taxon>
        <taxon>Bacillota</taxon>
        <taxon>Bacilli</taxon>
        <taxon>Bacillales</taxon>
        <taxon>Bacillaceae</taxon>
        <taxon>Edaphobacillus</taxon>
    </lineage>
</organism>
<feature type="transmembrane region" description="Helical" evidence="9">
    <location>
        <begin position="314"/>
        <end position="336"/>
    </location>
</feature>
<feature type="transmembrane region" description="Helical" evidence="9">
    <location>
        <begin position="154"/>
        <end position="174"/>
    </location>
</feature>
<keyword evidence="11" id="KW-1185">Reference proteome</keyword>
<dbReference type="GO" id="GO:0005283">
    <property type="term" value="F:amino acid:sodium symporter activity"/>
    <property type="evidence" value="ECO:0007669"/>
    <property type="project" value="InterPro"/>
</dbReference>
<dbReference type="Proteomes" id="UP000187550">
    <property type="component" value="Unassembled WGS sequence"/>
</dbReference>
<keyword evidence="8 9" id="KW-0472">Membrane</keyword>
<comment type="similarity">
    <text evidence="2 9">Belongs to the alanine or glycine:cation symporter (AGCS) (TC 2.A.25) family.</text>
</comment>
<feature type="transmembrane region" description="Helical" evidence="9">
    <location>
        <begin position="400"/>
        <end position="422"/>
    </location>
</feature>
<evidence type="ECO:0000313" key="11">
    <source>
        <dbReference type="Proteomes" id="UP000187550"/>
    </source>
</evidence>
<keyword evidence="3 9" id="KW-0813">Transport</keyword>
<evidence type="ECO:0000256" key="3">
    <source>
        <dbReference type="ARBA" id="ARBA00022448"/>
    </source>
</evidence>
<keyword evidence="6 9" id="KW-0769">Symport</keyword>
<dbReference type="InterPro" id="IPR001463">
    <property type="entry name" value="Na/Ala_symport"/>
</dbReference>
<dbReference type="PRINTS" id="PR00175">
    <property type="entry name" value="NAALASMPORT"/>
</dbReference>
<dbReference type="AlphaFoldDB" id="A0A1U7PJL6"/>
<feature type="transmembrane region" description="Helical" evidence="9">
    <location>
        <begin position="428"/>
        <end position="451"/>
    </location>
</feature>
<dbReference type="PANTHER" id="PTHR30330">
    <property type="entry name" value="AGSS FAMILY TRANSPORTER, SODIUM-ALANINE"/>
    <property type="match status" value="1"/>
</dbReference>
<feature type="transmembrane region" description="Helical" evidence="9">
    <location>
        <begin position="249"/>
        <end position="270"/>
    </location>
</feature>
<evidence type="ECO:0000256" key="2">
    <source>
        <dbReference type="ARBA" id="ARBA00009261"/>
    </source>
</evidence>
<evidence type="ECO:0000256" key="7">
    <source>
        <dbReference type="ARBA" id="ARBA00022989"/>
    </source>
</evidence>
<dbReference type="NCBIfam" id="TIGR00835">
    <property type="entry name" value="agcS"/>
    <property type="match status" value="1"/>
</dbReference>
<dbReference type="GO" id="GO:0005886">
    <property type="term" value="C:plasma membrane"/>
    <property type="evidence" value="ECO:0007669"/>
    <property type="project" value="UniProtKB-SubCell"/>
</dbReference>
<feature type="transmembrane region" description="Helical" evidence="9">
    <location>
        <begin position="86"/>
        <end position="106"/>
    </location>
</feature>
<feature type="transmembrane region" description="Helical" evidence="9">
    <location>
        <begin position="12"/>
        <end position="30"/>
    </location>
</feature>
<dbReference type="RefSeq" id="WP_076756902.1">
    <property type="nucleotide sequence ID" value="NZ_FTPL01000001.1"/>
</dbReference>
<feature type="transmembrane region" description="Helical" evidence="9">
    <location>
        <begin position="220"/>
        <end position="237"/>
    </location>
</feature>
<proteinExistence type="inferred from homology"/>
<comment type="subcellular location">
    <subcellularLocation>
        <location evidence="1 9">Cell membrane</location>
        <topology evidence="1 9">Multi-pass membrane protein</topology>
    </subcellularLocation>
</comment>
<gene>
    <name evidence="10" type="ORF">SAMN05428946_0642</name>
</gene>
<keyword evidence="4 9" id="KW-1003">Cell membrane</keyword>
<feature type="transmembrane region" description="Helical" evidence="9">
    <location>
        <begin position="356"/>
        <end position="379"/>
    </location>
</feature>
<protein>
    <submittedName>
        <fullName evidence="10">Alanine or glycine:cation symporter, AGCS family</fullName>
    </submittedName>
</protein>